<keyword evidence="2" id="KW-1185">Reference proteome</keyword>
<comment type="caution">
    <text evidence="1">The sequence shown here is derived from an EMBL/GenBank/DDBJ whole genome shotgun (WGS) entry which is preliminary data.</text>
</comment>
<dbReference type="Proteomes" id="UP001605036">
    <property type="component" value="Unassembled WGS sequence"/>
</dbReference>
<evidence type="ECO:0000313" key="2">
    <source>
        <dbReference type="Proteomes" id="UP001605036"/>
    </source>
</evidence>
<dbReference type="AlphaFoldDB" id="A0ABD1XHC2"/>
<protein>
    <recommendedName>
        <fullName evidence="3">Gag-pol polyprotein</fullName>
    </recommendedName>
</protein>
<reference evidence="1 2" key="1">
    <citation type="submission" date="2024-09" db="EMBL/GenBank/DDBJ databases">
        <title>Chromosome-scale assembly of Riccia fluitans.</title>
        <authorList>
            <person name="Paukszto L."/>
            <person name="Sawicki J."/>
            <person name="Karawczyk K."/>
            <person name="Piernik-Szablinska J."/>
            <person name="Szczecinska M."/>
            <person name="Mazdziarz M."/>
        </authorList>
    </citation>
    <scope>NUCLEOTIDE SEQUENCE [LARGE SCALE GENOMIC DNA]</scope>
    <source>
        <strain evidence="1">Rf_01</strain>
        <tissue evidence="1">Aerial parts of the thallus</tissue>
    </source>
</reference>
<dbReference type="EMBL" id="JBHFFA010000008">
    <property type="protein sequence ID" value="KAL2608362.1"/>
    <property type="molecule type" value="Genomic_DNA"/>
</dbReference>
<accession>A0ABD1XHC2</accession>
<evidence type="ECO:0008006" key="3">
    <source>
        <dbReference type="Google" id="ProtNLM"/>
    </source>
</evidence>
<evidence type="ECO:0000313" key="1">
    <source>
        <dbReference type="EMBL" id="KAL2608362.1"/>
    </source>
</evidence>
<name>A0ABD1XHC2_9MARC</name>
<organism evidence="1 2">
    <name type="scientific">Riccia fluitans</name>
    <dbReference type="NCBI Taxonomy" id="41844"/>
    <lineage>
        <taxon>Eukaryota</taxon>
        <taxon>Viridiplantae</taxon>
        <taxon>Streptophyta</taxon>
        <taxon>Embryophyta</taxon>
        <taxon>Marchantiophyta</taxon>
        <taxon>Marchantiopsida</taxon>
        <taxon>Marchantiidae</taxon>
        <taxon>Marchantiales</taxon>
        <taxon>Ricciaceae</taxon>
        <taxon>Riccia</taxon>
    </lineage>
</organism>
<proteinExistence type="predicted"/>
<sequence>MSAITIMGLKPKVFDGSGYLAWKKLMKVNLMAEGSMAIVEGVKVKPVISNPTSPDKDEAAALKDWVTHSGYEGDSSYMYDAGPGDSNECRFGQGKQGLVGFD</sequence>
<gene>
    <name evidence="1" type="ORF">R1flu_026935</name>
</gene>